<reference evidence="3" key="1">
    <citation type="submission" date="2019-11" db="EMBL/GenBank/DDBJ databases">
        <title>Microbial mats filling the niche in hypersaline microbial mats.</title>
        <authorList>
            <person name="Wong H.L."/>
            <person name="Macleod F.I."/>
            <person name="White R.A. III"/>
            <person name="Burns B.P."/>
        </authorList>
    </citation>
    <scope>NUCLEOTIDE SEQUENCE</scope>
    <source>
        <strain evidence="3">Bin_327</strain>
    </source>
</reference>
<dbReference type="Pfam" id="PF10531">
    <property type="entry name" value="SLBB"/>
    <property type="match status" value="1"/>
</dbReference>
<dbReference type="PANTHER" id="PTHR33619:SF3">
    <property type="entry name" value="POLYSACCHARIDE EXPORT PROTEIN GFCE-RELATED"/>
    <property type="match status" value="1"/>
</dbReference>
<comment type="caution">
    <text evidence="3">The sequence shown here is derived from an EMBL/GenBank/DDBJ whole genome shotgun (WGS) entry which is preliminary data.</text>
</comment>
<gene>
    <name evidence="3" type="ORF">GF359_07100</name>
</gene>
<dbReference type="InterPro" id="IPR049712">
    <property type="entry name" value="Poly_export"/>
</dbReference>
<feature type="domain" description="SLBB" evidence="2">
    <location>
        <begin position="140"/>
        <end position="217"/>
    </location>
</feature>
<name>A0A9D5K9P2_UNCW3</name>
<proteinExistence type="predicted"/>
<accession>A0A9D5K9P2</accession>
<evidence type="ECO:0000313" key="3">
    <source>
        <dbReference type="EMBL" id="MBD3364966.1"/>
    </source>
</evidence>
<feature type="domain" description="Soluble ligand binding" evidence="1">
    <location>
        <begin position="328"/>
        <end position="370"/>
    </location>
</feature>
<dbReference type="PANTHER" id="PTHR33619">
    <property type="entry name" value="POLYSACCHARIDE EXPORT PROTEIN GFCE-RELATED"/>
    <property type="match status" value="1"/>
</dbReference>
<sequence length="424" mass="46987">MSLILLWFLSGLAQLPPDTEGREMTAELGAVPEMPVAIEDYILNAGDTILVLVRGRYSYSYPTQITPTGQLMIMLPSSRRMTTFGLTMGEVSIVNLEVVGYAPIVDLSVKCARETVAKAFEEFIRPVEIDFVLLGPRMCKINVLGEVQWPGSYMATPFLRVEDGIEQAGGIGPMGSITGIKLIRRSGDTLDVNLRAYREDGKLEANPTLNDGDIIYIPKMENFVLLKGAVFAKQSINAVQANLNSVMDTLPGQIDARHWLEFEPGERACDFLVKRADLLPQSDLGNCYIQRGKERVYFDMQTYLNSGQGNNPALKTGDIITVSWAERYVYVTGEVDEPGKVFYDENLTLNQYIGLRGGLQYTSDVRAIRVLYPDGRTRRAHPDIPLEPGATIFIPRKPLYPMSSWVSLAVNTLVLAGSILTFGD</sequence>
<dbReference type="Gene3D" id="3.10.560.10">
    <property type="entry name" value="Outer membrane lipoprotein wza domain like"/>
    <property type="match status" value="2"/>
</dbReference>
<evidence type="ECO:0008006" key="5">
    <source>
        <dbReference type="Google" id="ProtNLM"/>
    </source>
</evidence>
<organism evidence="3 4">
    <name type="scientific">candidate division WOR-3 bacterium</name>
    <dbReference type="NCBI Taxonomy" id="2052148"/>
    <lineage>
        <taxon>Bacteria</taxon>
        <taxon>Bacteria division WOR-3</taxon>
    </lineage>
</organism>
<protein>
    <recommendedName>
        <fullName evidence="5">Soluble ligand binding domain-containing protein</fullName>
    </recommendedName>
</protein>
<dbReference type="EMBL" id="WJKJ01000239">
    <property type="protein sequence ID" value="MBD3364966.1"/>
    <property type="molecule type" value="Genomic_DNA"/>
</dbReference>
<evidence type="ECO:0000259" key="1">
    <source>
        <dbReference type="Pfam" id="PF10531"/>
    </source>
</evidence>
<dbReference type="InterPro" id="IPR054765">
    <property type="entry name" value="SLBB_dom"/>
</dbReference>
<dbReference type="AlphaFoldDB" id="A0A9D5K9P2"/>
<dbReference type="Proteomes" id="UP000630660">
    <property type="component" value="Unassembled WGS sequence"/>
</dbReference>
<evidence type="ECO:0000259" key="2">
    <source>
        <dbReference type="Pfam" id="PF22461"/>
    </source>
</evidence>
<dbReference type="InterPro" id="IPR019554">
    <property type="entry name" value="Soluble_ligand-bd"/>
</dbReference>
<dbReference type="Pfam" id="PF22461">
    <property type="entry name" value="SLBB_2"/>
    <property type="match status" value="1"/>
</dbReference>
<dbReference type="GO" id="GO:0015159">
    <property type="term" value="F:polysaccharide transmembrane transporter activity"/>
    <property type="evidence" value="ECO:0007669"/>
    <property type="project" value="InterPro"/>
</dbReference>
<evidence type="ECO:0000313" key="4">
    <source>
        <dbReference type="Proteomes" id="UP000630660"/>
    </source>
</evidence>